<organism evidence="1 2">
    <name type="scientific">Phakopsora pachyrhizi</name>
    <name type="common">Asian soybean rust disease fungus</name>
    <dbReference type="NCBI Taxonomy" id="170000"/>
    <lineage>
        <taxon>Eukaryota</taxon>
        <taxon>Fungi</taxon>
        <taxon>Dikarya</taxon>
        <taxon>Basidiomycota</taxon>
        <taxon>Pucciniomycotina</taxon>
        <taxon>Pucciniomycetes</taxon>
        <taxon>Pucciniales</taxon>
        <taxon>Phakopsoraceae</taxon>
        <taxon>Phakopsora</taxon>
    </lineage>
</organism>
<keyword evidence="2" id="KW-1185">Reference proteome</keyword>
<evidence type="ECO:0000313" key="1">
    <source>
        <dbReference type="EMBL" id="CAH7680286.1"/>
    </source>
</evidence>
<gene>
    <name evidence="1" type="ORF">PPACK8108_LOCUS13343</name>
</gene>
<dbReference type="EMBL" id="CALTRL010003301">
    <property type="protein sequence ID" value="CAH7680286.1"/>
    <property type="molecule type" value="Genomic_DNA"/>
</dbReference>
<protein>
    <submittedName>
        <fullName evidence="1">Uncharacterized protein</fullName>
    </submittedName>
</protein>
<dbReference type="Proteomes" id="UP001153365">
    <property type="component" value="Unassembled WGS sequence"/>
</dbReference>
<evidence type="ECO:0000313" key="2">
    <source>
        <dbReference type="Proteomes" id="UP001153365"/>
    </source>
</evidence>
<reference evidence="1" key="1">
    <citation type="submission" date="2022-06" db="EMBL/GenBank/DDBJ databases">
        <authorList>
            <consortium name="SYNGENTA / RWTH Aachen University"/>
        </authorList>
    </citation>
    <scope>NUCLEOTIDE SEQUENCE</scope>
</reference>
<accession>A0AAV0B5J9</accession>
<sequence>MRCGYVQDSSCDWVLITGQRGIRCSMRMRQVDEGSFDHGPDPKSPMPKAWAERFLSNNEIVQDKTITGRRGMRAESRKGRCQSEQRDSGALHDIIHTIRRKQLKTEAEMWQLRGIQDRGRVSVVILRLLGWTVDIQSSVCLMRSREKKFITGKVRFDSAQSRRAANEGQKFDSRLHLSQKINLVSRYEYKGL</sequence>
<name>A0AAV0B5J9_PHAPC</name>
<dbReference type="AlphaFoldDB" id="A0AAV0B5J9"/>
<comment type="caution">
    <text evidence="1">The sequence shown here is derived from an EMBL/GenBank/DDBJ whole genome shotgun (WGS) entry which is preliminary data.</text>
</comment>
<proteinExistence type="predicted"/>